<dbReference type="SUPFAM" id="SSF103506">
    <property type="entry name" value="Mitochondrial carrier"/>
    <property type="match status" value="1"/>
</dbReference>
<gene>
    <name evidence="13" type="ORF">GQ26_0112380</name>
</gene>
<evidence type="ECO:0000256" key="3">
    <source>
        <dbReference type="ARBA" id="ARBA00022448"/>
    </source>
</evidence>
<dbReference type="AlphaFoldDB" id="A0A093XUC4"/>
<evidence type="ECO:0000256" key="1">
    <source>
        <dbReference type="ARBA" id="ARBA00004448"/>
    </source>
</evidence>
<feature type="repeat" description="Solcar" evidence="10">
    <location>
        <begin position="141"/>
        <end position="232"/>
    </location>
</feature>
<keyword evidence="5" id="KW-0677">Repeat</keyword>
<dbReference type="InterPro" id="IPR002067">
    <property type="entry name" value="MCP"/>
</dbReference>
<dbReference type="PROSITE" id="PS50920">
    <property type="entry name" value="SOLCAR"/>
    <property type="match status" value="3"/>
</dbReference>
<dbReference type="PANTHER" id="PTHR45618">
    <property type="entry name" value="MITOCHONDRIAL DICARBOXYLATE CARRIER-RELATED"/>
    <property type="match status" value="1"/>
</dbReference>
<sequence>MAVGTSVKTELMPAATEQQRPQPQLQQLQQQKKVVKKIHYPFWFGGSASCFAAAVTHPLDLVKVNLYVNPRGCTQSNSERHERSDYKPALPMRPNQCWARSSISLRTMLSAAILRQMTYSTTRFGIYEELKSRFTDPNTPPKTLSLLWMGCVSGFIGGIVGNGADVLNVRMQHDASLPAHQQRNYKHAIDGFIRMAREEGTTGLFRGVWPNSTRAVLMTASQLVSYDIFKRICTDQLGMPDSLSTHFTASISAGFVATTVCSPVDVIKTRIMTASPSESKSGLMHLLRDIYRKEGVSWMFRGWVPAFVRLGPHTIATFLFLEEHKKLYRKIKDL</sequence>
<reference evidence="13" key="2">
    <citation type="journal article" date="2014" name="PLoS Genet.">
        <title>Signature gene expression reveals novel clues to the molecular mechanisms of dimorphic transition in Penicillium marneffei.</title>
        <authorList>
            <person name="Yang E."/>
            <person name="Wang G."/>
            <person name="Cai J."/>
            <person name="Woo P.C."/>
            <person name="Lau S.K."/>
            <person name="Yuen K.-Y."/>
            <person name="Chow W.-N."/>
            <person name="Lin X."/>
        </authorList>
    </citation>
    <scope>NUCLEOTIDE SEQUENCE</scope>
    <source>
        <strain evidence="13">PM1</strain>
    </source>
</reference>
<dbReference type="GO" id="GO:0055085">
    <property type="term" value="P:transmembrane transport"/>
    <property type="evidence" value="ECO:0007669"/>
    <property type="project" value="InterPro"/>
</dbReference>
<name>A0A093XUC4_TALMA</name>
<comment type="subcellular location">
    <subcellularLocation>
        <location evidence="1">Mitochondrion inner membrane</location>
        <topology evidence="1">Multi-pass membrane protein</topology>
    </subcellularLocation>
</comment>
<keyword evidence="4 10" id="KW-0812">Transmembrane</keyword>
<comment type="caution">
    <text evidence="13">The sequence shown here is derived from an EMBL/GenBank/DDBJ whole genome shotgun (WGS) entry which is preliminary data.</text>
</comment>
<dbReference type="InterPro" id="IPR023395">
    <property type="entry name" value="MCP_dom_sf"/>
</dbReference>
<reference key="1">
    <citation type="journal article" date="2014" name="PLoS Genet.">
        <title>Signature Gene Expression Reveals Novel Clues to the Molecular Mechanisms of Dimorphic Transition in Penicillium marneffei.</title>
        <authorList>
            <person name="Yang E."/>
            <person name="Wang G."/>
            <person name="Cai J."/>
            <person name="Woo P.C."/>
            <person name="Lau S.K."/>
            <person name="Yuen K.-Y."/>
            <person name="Chow W.-N."/>
            <person name="Lin X."/>
        </authorList>
    </citation>
    <scope>NUCLEOTIDE SEQUENCE [LARGE SCALE GENOMIC DNA]</scope>
    <source>
        <strain>PM1</strain>
    </source>
</reference>
<keyword evidence="7" id="KW-1133">Transmembrane helix</keyword>
<dbReference type="EMBL" id="JPOX01000011">
    <property type="protein sequence ID" value="KFX48868.1"/>
    <property type="molecule type" value="Genomic_DNA"/>
</dbReference>
<protein>
    <submittedName>
        <fullName evidence="13">Mitochondrial dicarboxylate transporter</fullName>
    </submittedName>
</protein>
<keyword evidence="8" id="KW-0496">Mitochondrion</keyword>
<evidence type="ECO:0000256" key="8">
    <source>
        <dbReference type="ARBA" id="ARBA00023128"/>
    </source>
</evidence>
<feature type="repeat" description="Solcar" evidence="10">
    <location>
        <begin position="36"/>
        <end position="133"/>
    </location>
</feature>
<evidence type="ECO:0000256" key="12">
    <source>
        <dbReference type="SAM" id="MobiDB-lite"/>
    </source>
</evidence>
<feature type="region of interest" description="Disordered" evidence="12">
    <location>
        <begin position="1"/>
        <end position="23"/>
    </location>
</feature>
<evidence type="ECO:0000256" key="4">
    <source>
        <dbReference type="ARBA" id="ARBA00022692"/>
    </source>
</evidence>
<evidence type="ECO:0000256" key="11">
    <source>
        <dbReference type="RuleBase" id="RU000488"/>
    </source>
</evidence>
<organism evidence="13">
    <name type="scientific">Talaromyces marneffei PM1</name>
    <dbReference type="NCBI Taxonomy" id="1077442"/>
    <lineage>
        <taxon>Eukaryota</taxon>
        <taxon>Fungi</taxon>
        <taxon>Dikarya</taxon>
        <taxon>Ascomycota</taxon>
        <taxon>Pezizomycotina</taxon>
        <taxon>Eurotiomycetes</taxon>
        <taxon>Eurotiomycetidae</taxon>
        <taxon>Eurotiales</taxon>
        <taxon>Trichocomaceae</taxon>
        <taxon>Talaromyces</taxon>
        <taxon>Talaromyces sect. Talaromyces</taxon>
    </lineage>
</organism>
<dbReference type="PRINTS" id="PR00784">
    <property type="entry name" value="MTUNCOUPLING"/>
</dbReference>
<evidence type="ECO:0000256" key="2">
    <source>
        <dbReference type="ARBA" id="ARBA00006375"/>
    </source>
</evidence>
<dbReference type="FunFam" id="1.50.40.10:FF:000107">
    <property type="entry name" value="Mitochondrial dicarboxylate carrier"/>
    <property type="match status" value="1"/>
</dbReference>
<comment type="similarity">
    <text evidence="2 11">Belongs to the mitochondrial carrier (TC 2.A.29) family.</text>
</comment>
<dbReference type="Gene3D" id="1.50.40.10">
    <property type="entry name" value="Mitochondrial carrier domain"/>
    <property type="match status" value="1"/>
</dbReference>
<evidence type="ECO:0000256" key="9">
    <source>
        <dbReference type="ARBA" id="ARBA00023136"/>
    </source>
</evidence>
<evidence type="ECO:0000256" key="5">
    <source>
        <dbReference type="ARBA" id="ARBA00022737"/>
    </source>
</evidence>
<dbReference type="HOGENOM" id="CLU_015166_14_1_1"/>
<evidence type="ECO:0000313" key="13">
    <source>
        <dbReference type="EMBL" id="KFX48868.1"/>
    </source>
</evidence>
<evidence type="ECO:0000256" key="6">
    <source>
        <dbReference type="ARBA" id="ARBA00022792"/>
    </source>
</evidence>
<keyword evidence="9 10" id="KW-0472">Membrane</keyword>
<proteinExistence type="inferred from homology"/>
<dbReference type="InterPro" id="IPR018108">
    <property type="entry name" value="MCP_transmembrane"/>
</dbReference>
<evidence type="ECO:0000256" key="10">
    <source>
        <dbReference type="PROSITE-ProRule" id="PRU00282"/>
    </source>
</evidence>
<keyword evidence="3 11" id="KW-0813">Transport</keyword>
<keyword evidence="6" id="KW-0999">Mitochondrion inner membrane</keyword>
<dbReference type="InterPro" id="IPR050391">
    <property type="entry name" value="Mito_Metabolite_Transporter"/>
</dbReference>
<feature type="repeat" description="Solcar" evidence="10">
    <location>
        <begin position="241"/>
        <end position="327"/>
    </location>
</feature>
<dbReference type="GO" id="GO:0005743">
    <property type="term" value="C:mitochondrial inner membrane"/>
    <property type="evidence" value="ECO:0007669"/>
    <property type="project" value="UniProtKB-SubCell"/>
</dbReference>
<evidence type="ECO:0000256" key="7">
    <source>
        <dbReference type="ARBA" id="ARBA00022989"/>
    </source>
</evidence>
<accession>A0A093XUC4</accession>
<dbReference type="Pfam" id="PF00153">
    <property type="entry name" value="Mito_carr"/>
    <property type="match status" value="2"/>
</dbReference>